<organism evidence="2">
    <name type="scientific">Leptosphaeria maculans (strain JN3 / isolate v23.1.3 / race Av1-4-5-6-7-8)</name>
    <name type="common">Blackleg fungus</name>
    <name type="synonym">Phoma lingam</name>
    <dbReference type="NCBI Taxonomy" id="985895"/>
    <lineage>
        <taxon>Eukaryota</taxon>
        <taxon>Fungi</taxon>
        <taxon>Dikarya</taxon>
        <taxon>Ascomycota</taxon>
        <taxon>Pezizomycotina</taxon>
        <taxon>Dothideomycetes</taxon>
        <taxon>Pleosporomycetidae</taxon>
        <taxon>Pleosporales</taxon>
        <taxon>Pleosporineae</taxon>
        <taxon>Leptosphaeriaceae</taxon>
        <taxon>Plenodomus</taxon>
        <taxon>Plenodomus lingam/Leptosphaeria maculans species complex</taxon>
    </lineage>
</organism>
<proteinExistence type="predicted"/>
<dbReference type="AlphaFoldDB" id="E5A0T1"/>
<name>E5A0T1_LEPMJ</name>
<dbReference type="Proteomes" id="UP000002668">
    <property type="component" value="Genome"/>
</dbReference>
<dbReference type="VEuPathDB" id="FungiDB:LEMA_P103580.1"/>
<reference evidence="2" key="1">
    <citation type="journal article" date="2011" name="Nat. Commun.">
        <title>Effector diversification within compartments of the Leptosphaeria maculans genome affected by Repeat-Induced Point mutations.</title>
        <authorList>
            <person name="Rouxel T."/>
            <person name="Grandaubert J."/>
            <person name="Hane J.K."/>
            <person name="Hoede C."/>
            <person name="van de Wouw A.P."/>
            <person name="Couloux A."/>
            <person name="Dominguez V."/>
            <person name="Anthouard V."/>
            <person name="Bally P."/>
            <person name="Bourras S."/>
            <person name="Cozijnsen A.J."/>
            <person name="Ciuffetti L.M."/>
            <person name="Degrave A."/>
            <person name="Dilmaghani A."/>
            <person name="Duret L."/>
            <person name="Fudal I."/>
            <person name="Goodwin S.B."/>
            <person name="Gout L."/>
            <person name="Glaser N."/>
            <person name="Linglin J."/>
            <person name="Kema G.H.J."/>
            <person name="Lapalu N."/>
            <person name="Lawrence C.B."/>
            <person name="May K."/>
            <person name="Meyer M."/>
            <person name="Ollivier B."/>
            <person name="Poulain J."/>
            <person name="Schoch C.L."/>
            <person name="Simon A."/>
            <person name="Spatafora J.W."/>
            <person name="Stachowiak A."/>
            <person name="Turgeon B.G."/>
            <person name="Tyler B.M."/>
            <person name="Vincent D."/>
            <person name="Weissenbach J."/>
            <person name="Amselem J."/>
            <person name="Quesneville H."/>
            <person name="Oliver R.P."/>
            <person name="Wincker P."/>
            <person name="Balesdent M.-H."/>
            <person name="Howlett B.J."/>
        </authorList>
    </citation>
    <scope>NUCLEOTIDE SEQUENCE [LARGE SCALE GENOMIC DNA]</scope>
    <source>
        <strain evidence="2">JN3 / isolate v23.1.3 / race Av1-4-5-6-7-8</strain>
    </source>
</reference>
<evidence type="ECO:0000313" key="2">
    <source>
        <dbReference type="Proteomes" id="UP000002668"/>
    </source>
</evidence>
<evidence type="ECO:0000313" key="1">
    <source>
        <dbReference type="EMBL" id="CBX97227.1"/>
    </source>
</evidence>
<protein>
    <submittedName>
        <fullName evidence="1">Predicted protein</fullName>
    </submittedName>
</protein>
<keyword evidence="2" id="KW-1185">Reference proteome</keyword>
<gene>
    <name evidence="1" type="ORF">LEMA_P103580.1</name>
</gene>
<accession>E5A0T1</accession>
<dbReference type="EMBL" id="FP929131">
    <property type="protein sequence ID" value="CBX97227.1"/>
    <property type="molecule type" value="Genomic_DNA"/>
</dbReference>
<sequence length="81" mass="8991">MCVTIGWSGWDLRLVGTNAANQDSMDQLCSNLCAKTIWQSGYDAAKVKCHGPYVMALATLLPARPMVNQMRMRLELAHHKA</sequence>
<dbReference type="InParanoid" id="E5A0T1"/>
<dbReference type="HOGENOM" id="CLU_2574308_0_0_1"/>